<feature type="domain" description="DNA methylase adenine-specific" evidence="8">
    <location>
        <begin position="168"/>
        <end position="450"/>
    </location>
</feature>
<comment type="caution">
    <text evidence="9">The sequence shown here is derived from an EMBL/GenBank/DDBJ whole genome shotgun (WGS) entry which is preliminary data.</text>
</comment>
<reference evidence="10" key="1">
    <citation type="journal article" date="2019" name="Int. J. Syst. Evol. Microbiol.">
        <title>The Global Catalogue of Microorganisms (GCM) 10K type strain sequencing project: providing services to taxonomists for standard genome sequencing and annotation.</title>
        <authorList>
            <consortium name="The Broad Institute Genomics Platform"/>
            <consortium name="The Broad Institute Genome Sequencing Center for Infectious Disease"/>
            <person name="Wu L."/>
            <person name="Ma J."/>
        </authorList>
    </citation>
    <scope>NUCLEOTIDE SEQUENCE [LARGE SCALE GENOMIC DNA]</scope>
    <source>
        <strain evidence="10">KCTC 52204</strain>
    </source>
</reference>
<keyword evidence="4 9" id="KW-0808">Transferase</keyword>
<evidence type="ECO:0000256" key="6">
    <source>
        <dbReference type="ARBA" id="ARBA00022747"/>
    </source>
</evidence>
<evidence type="ECO:0000256" key="7">
    <source>
        <dbReference type="ARBA" id="ARBA00047942"/>
    </source>
</evidence>
<dbReference type="PANTHER" id="PTHR42933">
    <property type="entry name" value="SLR6095 PROTEIN"/>
    <property type="match status" value="1"/>
</dbReference>
<comment type="catalytic activity">
    <reaction evidence="7">
        <text>a 2'-deoxyadenosine in DNA + S-adenosyl-L-methionine = an N(6)-methyl-2'-deoxyadenosine in DNA + S-adenosyl-L-homocysteine + H(+)</text>
        <dbReference type="Rhea" id="RHEA:15197"/>
        <dbReference type="Rhea" id="RHEA-COMP:12418"/>
        <dbReference type="Rhea" id="RHEA-COMP:12419"/>
        <dbReference type="ChEBI" id="CHEBI:15378"/>
        <dbReference type="ChEBI" id="CHEBI:57856"/>
        <dbReference type="ChEBI" id="CHEBI:59789"/>
        <dbReference type="ChEBI" id="CHEBI:90615"/>
        <dbReference type="ChEBI" id="CHEBI:90616"/>
        <dbReference type="EC" id="2.1.1.72"/>
    </reaction>
</comment>
<dbReference type="PANTHER" id="PTHR42933:SF3">
    <property type="entry name" value="TYPE I RESTRICTION ENZYME MJAVIII METHYLASE SUBUNIT"/>
    <property type="match status" value="1"/>
</dbReference>
<dbReference type="InterPro" id="IPR029063">
    <property type="entry name" value="SAM-dependent_MTases_sf"/>
</dbReference>
<dbReference type="Pfam" id="PF02384">
    <property type="entry name" value="N6_Mtase"/>
    <property type="match status" value="1"/>
</dbReference>
<protein>
    <recommendedName>
        <fullName evidence="2">site-specific DNA-methyltransferase (adenine-specific)</fullName>
        <ecNumber evidence="2">2.1.1.72</ecNumber>
    </recommendedName>
</protein>
<dbReference type="Proteomes" id="UP001597394">
    <property type="component" value="Unassembled WGS sequence"/>
</dbReference>
<evidence type="ECO:0000256" key="2">
    <source>
        <dbReference type="ARBA" id="ARBA00011900"/>
    </source>
</evidence>
<dbReference type="RefSeq" id="WP_255927650.1">
    <property type="nucleotide sequence ID" value="NZ_JANFQP010000001.1"/>
</dbReference>
<name>A0ABW5K9V5_9FLAO</name>
<dbReference type="EC" id="2.1.1.72" evidence="2"/>
<proteinExistence type="inferred from homology"/>
<accession>A0ABW5K9V5</accession>
<dbReference type="SUPFAM" id="SSF53335">
    <property type="entry name" value="S-adenosyl-L-methionine-dependent methyltransferases"/>
    <property type="match status" value="1"/>
</dbReference>
<keyword evidence="10" id="KW-1185">Reference proteome</keyword>
<keyword evidence="6" id="KW-0680">Restriction system</keyword>
<dbReference type="Gene3D" id="3.40.50.150">
    <property type="entry name" value="Vaccinia Virus protein VP39"/>
    <property type="match status" value="1"/>
</dbReference>
<dbReference type="InterPro" id="IPR002052">
    <property type="entry name" value="DNA_methylase_N6_adenine_CS"/>
</dbReference>
<evidence type="ECO:0000256" key="5">
    <source>
        <dbReference type="ARBA" id="ARBA00022691"/>
    </source>
</evidence>
<organism evidence="9 10">
    <name type="scientific">Kaistella montana</name>
    <dbReference type="NCBI Taxonomy" id="1849733"/>
    <lineage>
        <taxon>Bacteria</taxon>
        <taxon>Pseudomonadati</taxon>
        <taxon>Bacteroidota</taxon>
        <taxon>Flavobacteriia</taxon>
        <taxon>Flavobacteriales</taxon>
        <taxon>Weeksellaceae</taxon>
        <taxon>Chryseobacterium group</taxon>
        <taxon>Kaistella</taxon>
    </lineage>
</organism>
<evidence type="ECO:0000313" key="9">
    <source>
        <dbReference type="EMBL" id="MFD2544536.1"/>
    </source>
</evidence>
<dbReference type="GO" id="GO:0008168">
    <property type="term" value="F:methyltransferase activity"/>
    <property type="evidence" value="ECO:0007669"/>
    <property type="project" value="UniProtKB-KW"/>
</dbReference>
<dbReference type="PROSITE" id="PS00092">
    <property type="entry name" value="N6_MTASE"/>
    <property type="match status" value="1"/>
</dbReference>
<dbReference type="EMBL" id="JBHULG010000001">
    <property type="protein sequence ID" value="MFD2544536.1"/>
    <property type="molecule type" value="Genomic_DNA"/>
</dbReference>
<dbReference type="InterPro" id="IPR003356">
    <property type="entry name" value="DNA_methylase_A-5"/>
</dbReference>
<comment type="similarity">
    <text evidence="1">Belongs to the N(4)/N(6)-methyltransferase family.</text>
</comment>
<evidence type="ECO:0000256" key="1">
    <source>
        <dbReference type="ARBA" id="ARBA00006594"/>
    </source>
</evidence>
<evidence type="ECO:0000256" key="3">
    <source>
        <dbReference type="ARBA" id="ARBA00022603"/>
    </source>
</evidence>
<gene>
    <name evidence="9" type="ORF">ACFSO8_03580</name>
</gene>
<evidence type="ECO:0000259" key="8">
    <source>
        <dbReference type="Pfam" id="PF02384"/>
    </source>
</evidence>
<dbReference type="PRINTS" id="PR00507">
    <property type="entry name" value="N12N6MTFRASE"/>
</dbReference>
<evidence type="ECO:0000256" key="4">
    <source>
        <dbReference type="ARBA" id="ARBA00022679"/>
    </source>
</evidence>
<keyword evidence="5" id="KW-0949">S-adenosyl-L-methionine</keyword>
<dbReference type="GO" id="GO:0032259">
    <property type="term" value="P:methylation"/>
    <property type="evidence" value="ECO:0007669"/>
    <property type="project" value="UniProtKB-KW"/>
</dbReference>
<sequence>MSINILKYESDIWKTADLLIGAGIKQSDFPKFMMPFFALVMVESRLIRESKRIEAEEGKENMEDFLEIFQLEGLGYNDYVIRKGITLKDICQNDKTFDSDFDAYLKAFDAETKYLLGVDKGNEEERFLDITGVYGLLKKKRIHFDTIKAWSEIDLLPFNNSEITTLEEHIKRKWADISAETAGEQYTPDDIIALISELIATKIEDNNDFLTIYDATCGGGNLLFGVEDKIQEISNRPTATYGQEWNDTLFALAKIESRFRKDTEIEYGNTITETGKFFDKTFNIAVANPPYGVDWKGYESDVKKDETGRFVALPSISDGQFLFTQHILSKLDDHNGFGVIVHNGSTLFSGDAGSGESNIRKHFFDNDWVEALIQMPQDEFFNTGIYTYLWVFNKNKPAERKDKVILIDGSNQWELLKKSKGKKRRQMNAENRQAIVDAFANFEDVELEAKEIAKVFDKWHFYYNKQSIKLTNVDKNGKTIQMPTKTNKAGETVEEKSIKLNPVKVEFVNLDGELIELTDFEITAFDKASYSSLEEYFNQEVKELINSIDYRESNLKIHTPKAIYSYDVDKETIVEQVDNATTELGNGKIVIKAAYKRATKTKEALIQITLELTTDTVKDYEIIPYHPIEEENQRLIGDFMAKYVTRPFEYSDNVIGVEINFNKIFYVPEQLTPIEDLQSELESLENELTNLQNELAL</sequence>
<dbReference type="InterPro" id="IPR051537">
    <property type="entry name" value="DNA_Adenine_Mtase"/>
</dbReference>
<evidence type="ECO:0000313" key="10">
    <source>
        <dbReference type="Proteomes" id="UP001597394"/>
    </source>
</evidence>
<keyword evidence="3 9" id="KW-0489">Methyltransferase</keyword>